<feature type="region of interest" description="Disordered" evidence="1">
    <location>
        <begin position="208"/>
        <end position="235"/>
    </location>
</feature>
<name>A0AAW2Z2K5_9EUKA</name>
<feature type="compositionally biased region" description="Polar residues" evidence="1">
    <location>
        <begin position="269"/>
        <end position="279"/>
    </location>
</feature>
<reference evidence="2 3" key="1">
    <citation type="submission" date="2024-03" db="EMBL/GenBank/DDBJ databases">
        <title>The Acrasis kona genome and developmental transcriptomes reveal deep origins of eukaryotic multicellular pathways.</title>
        <authorList>
            <person name="Sheikh S."/>
            <person name="Fu C.-J."/>
            <person name="Brown M.W."/>
            <person name="Baldauf S.L."/>
        </authorList>
    </citation>
    <scope>NUCLEOTIDE SEQUENCE [LARGE SCALE GENOMIC DNA]</scope>
    <source>
        <strain evidence="2 3">ATCC MYA-3509</strain>
    </source>
</reference>
<evidence type="ECO:0000256" key="1">
    <source>
        <dbReference type="SAM" id="MobiDB-lite"/>
    </source>
</evidence>
<organism evidence="2 3">
    <name type="scientific">Acrasis kona</name>
    <dbReference type="NCBI Taxonomy" id="1008807"/>
    <lineage>
        <taxon>Eukaryota</taxon>
        <taxon>Discoba</taxon>
        <taxon>Heterolobosea</taxon>
        <taxon>Tetramitia</taxon>
        <taxon>Eutetramitia</taxon>
        <taxon>Acrasidae</taxon>
        <taxon>Acrasis</taxon>
    </lineage>
</organism>
<dbReference type="EMBL" id="JAOPGA020000972">
    <property type="protein sequence ID" value="KAL0483595.1"/>
    <property type="molecule type" value="Genomic_DNA"/>
</dbReference>
<sequence length="288" mass="33614">MNRMRLFSPPSRIRPLMRSTIFHTQVIRPYSKKNIDQLRGEREKFAETIADELEKYTENLASNIKDKIKKFESACRGESTMTGEELTDLWNEPAFLVLKEKIKNRVDQYRDAYKEKNEFDHAIMTLLEKDLYSNTDDDADTESKSIKVDDEESLLQAEYERQLDESAPLEDNKTLLDQILSGQVELNDENLLKLSKNDRDKLRQVLLNDQNNQEQEDQYYSTEYDDTRPSSYNGNEVDNVNRKLTEIIQGSNGQDVVVQEDRVRENYLTADSKNQQNIDLSGKTPTHK</sequence>
<proteinExistence type="predicted"/>
<accession>A0AAW2Z2K5</accession>
<dbReference type="Proteomes" id="UP001431209">
    <property type="component" value="Unassembled WGS sequence"/>
</dbReference>
<evidence type="ECO:0000313" key="3">
    <source>
        <dbReference type="Proteomes" id="UP001431209"/>
    </source>
</evidence>
<protein>
    <submittedName>
        <fullName evidence="2">Laminin subunit beta</fullName>
    </submittedName>
</protein>
<dbReference type="AlphaFoldDB" id="A0AAW2Z2K5"/>
<keyword evidence="3" id="KW-1185">Reference proteome</keyword>
<gene>
    <name evidence="2" type="ORF">AKO1_011449</name>
</gene>
<feature type="region of interest" description="Disordered" evidence="1">
    <location>
        <begin position="267"/>
        <end position="288"/>
    </location>
</feature>
<comment type="caution">
    <text evidence="2">The sequence shown here is derived from an EMBL/GenBank/DDBJ whole genome shotgun (WGS) entry which is preliminary data.</text>
</comment>
<evidence type="ECO:0000313" key="2">
    <source>
        <dbReference type="EMBL" id="KAL0483595.1"/>
    </source>
</evidence>